<dbReference type="CDD" id="cd00190">
    <property type="entry name" value="Tryp_SPc"/>
    <property type="match status" value="1"/>
</dbReference>
<dbReference type="InterPro" id="IPR009003">
    <property type="entry name" value="Peptidase_S1_PA"/>
</dbReference>
<dbReference type="PROSITE" id="PS50240">
    <property type="entry name" value="TRYPSIN_DOM"/>
    <property type="match status" value="1"/>
</dbReference>
<keyword evidence="3" id="KW-1015">Disulfide bond</keyword>
<dbReference type="Proteomes" id="UP000001307">
    <property type="component" value="Unassembled WGS sequence"/>
</dbReference>
<dbReference type="PANTHER" id="PTHR24252:SF7">
    <property type="entry name" value="HYALIN"/>
    <property type="match status" value="1"/>
</dbReference>
<dbReference type="InterPro" id="IPR001314">
    <property type="entry name" value="Peptidase_S1A"/>
</dbReference>
<proteinExistence type="inferred from homology"/>
<keyword evidence="5" id="KW-0378">Hydrolase</keyword>
<dbReference type="PROSITE" id="PS00135">
    <property type="entry name" value="TRYPSIN_SER"/>
    <property type="match status" value="1"/>
</dbReference>
<dbReference type="Gene3D" id="2.40.10.10">
    <property type="entry name" value="Trypsin-like serine proteases"/>
    <property type="match status" value="1"/>
</dbReference>
<evidence type="ECO:0000256" key="2">
    <source>
        <dbReference type="ARBA" id="ARBA00022825"/>
    </source>
</evidence>
<evidence type="ECO:0000313" key="8">
    <source>
        <dbReference type="Proteomes" id="UP000001307"/>
    </source>
</evidence>
<dbReference type="GO" id="GO:0004252">
    <property type="term" value="F:serine-type endopeptidase activity"/>
    <property type="evidence" value="ECO:0007669"/>
    <property type="project" value="InterPro"/>
</dbReference>
<name>E4XFE8_OIKDI</name>
<evidence type="ECO:0000313" key="7">
    <source>
        <dbReference type="EMBL" id="CBY24408.1"/>
    </source>
</evidence>
<sequence>MRYLLVLTQISTIEAAWKDKWQNKIKPGFSSESRIDFERTCEREIQSLIASDAIQIEKGHFGDCEGLNNTGADVKCFAVCDEGLVGNWKKKAPEIFVRCKSENADDLKFKQKNFPKDNLKCSEEVKSCPDTLQISKGSIIAVSTSRTSTIYDVICDAEDGVKGSVTCSEKNGKFKSNDLGKYWQDSCSKTICKEGDAGVVFPMISDAVWKCKSKRGTVNCKERAECSTGKKVEASVKCTLTSGWQISKGLPAEITCDAPATTLGPFVATSHQIPPLESCNAQAGFSESKIIGGVNARASDWPWFVSLGFKRVKGGSYSNLCGGSVLEKNTVITAAHCCNEEYNEVDAFFGDSKSTFLTGKVDASEFKMTSSDMIPHWNFTGVNNDWCLIRFAESIESMDSNKVVSAPCLPSEVPAHGTQCWIAGFGKTSKNKPSKTLKSAGIYLLEQEYCQNNSVYETLHNDDICAGLPDFDGDGLTDADTGACHGDSGGPLICDIEGKATLVGVVNRSQGCADEGAPTIYSSISHALSWIRNHVPSI</sequence>
<dbReference type="PRINTS" id="PR00722">
    <property type="entry name" value="CHYMOTRYPSIN"/>
</dbReference>
<dbReference type="Pfam" id="PF00089">
    <property type="entry name" value="Trypsin"/>
    <property type="match status" value="1"/>
</dbReference>
<keyword evidence="1 5" id="KW-0645">Protease</keyword>
<dbReference type="SUPFAM" id="SSF50494">
    <property type="entry name" value="Trypsin-like serine proteases"/>
    <property type="match status" value="1"/>
</dbReference>
<organism evidence="7">
    <name type="scientific">Oikopleura dioica</name>
    <name type="common">Tunicate</name>
    <dbReference type="NCBI Taxonomy" id="34765"/>
    <lineage>
        <taxon>Eukaryota</taxon>
        <taxon>Metazoa</taxon>
        <taxon>Chordata</taxon>
        <taxon>Tunicata</taxon>
        <taxon>Appendicularia</taxon>
        <taxon>Copelata</taxon>
        <taxon>Oikopleuridae</taxon>
        <taxon>Oikopleura</taxon>
    </lineage>
</organism>
<dbReference type="AlphaFoldDB" id="E4XFE8"/>
<keyword evidence="8" id="KW-1185">Reference proteome</keyword>
<protein>
    <recommendedName>
        <fullName evidence="6">Peptidase S1 domain-containing protein</fullName>
    </recommendedName>
</protein>
<dbReference type="GO" id="GO:0006508">
    <property type="term" value="P:proteolysis"/>
    <property type="evidence" value="ECO:0007669"/>
    <property type="project" value="UniProtKB-KW"/>
</dbReference>
<evidence type="ECO:0000259" key="6">
    <source>
        <dbReference type="PROSITE" id="PS50240"/>
    </source>
</evidence>
<dbReference type="SMART" id="SM00020">
    <property type="entry name" value="Tryp_SPc"/>
    <property type="match status" value="1"/>
</dbReference>
<gene>
    <name evidence="7" type="ORF">GSOID_T00010269001</name>
</gene>
<evidence type="ECO:0000256" key="5">
    <source>
        <dbReference type="RuleBase" id="RU363034"/>
    </source>
</evidence>
<feature type="domain" description="Peptidase S1" evidence="6">
    <location>
        <begin position="290"/>
        <end position="536"/>
    </location>
</feature>
<dbReference type="InterPro" id="IPR001254">
    <property type="entry name" value="Trypsin_dom"/>
</dbReference>
<comment type="similarity">
    <text evidence="4">Belongs to the peptidase S1 family. CLIP subfamily.</text>
</comment>
<dbReference type="PROSITE" id="PS00134">
    <property type="entry name" value="TRYPSIN_HIS"/>
    <property type="match status" value="1"/>
</dbReference>
<dbReference type="InParanoid" id="E4XFE8"/>
<keyword evidence="2 5" id="KW-0720">Serine protease</keyword>
<evidence type="ECO:0000256" key="1">
    <source>
        <dbReference type="ARBA" id="ARBA00022670"/>
    </source>
</evidence>
<dbReference type="InterPro" id="IPR033116">
    <property type="entry name" value="TRYPSIN_SER"/>
</dbReference>
<dbReference type="OrthoDB" id="10061449at2759"/>
<dbReference type="EMBL" id="FN653045">
    <property type="protein sequence ID" value="CBY24408.1"/>
    <property type="molecule type" value="Genomic_DNA"/>
</dbReference>
<accession>E4XFE8</accession>
<dbReference type="InterPro" id="IPR043504">
    <property type="entry name" value="Peptidase_S1_PA_chymotrypsin"/>
</dbReference>
<evidence type="ECO:0000256" key="3">
    <source>
        <dbReference type="ARBA" id="ARBA00023157"/>
    </source>
</evidence>
<reference evidence="7" key="1">
    <citation type="journal article" date="2010" name="Science">
        <title>Plasticity of animal genome architecture unmasked by rapid evolution of a pelagic tunicate.</title>
        <authorList>
            <person name="Denoeud F."/>
            <person name="Henriet S."/>
            <person name="Mungpakdee S."/>
            <person name="Aury J.M."/>
            <person name="Da Silva C."/>
            <person name="Brinkmann H."/>
            <person name="Mikhaleva J."/>
            <person name="Olsen L.C."/>
            <person name="Jubin C."/>
            <person name="Canestro C."/>
            <person name="Bouquet J.M."/>
            <person name="Danks G."/>
            <person name="Poulain J."/>
            <person name="Campsteijn C."/>
            <person name="Adamski M."/>
            <person name="Cross I."/>
            <person name="Yadetie F."/>
            <person name="Muffato M."/>
            <person name="Louis A."/>
            <person name="Butcher S."/>
            <person name="Tsagkogeorga G."/>
            <person name="Konrad A."/>
            <person name="Singh S."/>
            <person name="Jensen M.F."/>
            <person name="Cong E.H."/>
            <person name="Eikeseth-Otteraa H."/>
            <person name="Noel B."/>
            <person name="Anthouard V."/>
            <person name="Porcel B.M."/>
            <person name="Kachouri-Lafond R."/>
            <person name="Nishino A."/>
            <person name="Ugolini M."/>
            <person name="Chourrout P."/>
            <person name="Nishida H."/>
            <person name="Aasland R."/>
            <person name="Huzurbazar S."/>
            <person name="Westhof E."/>
            <person name="Delsuc F."/>
            <person name="Lehrach H."/>
            <person name="Reinhardt R."/>
            <person name="Weissenbach J."/>
            <person name="Roy S.W."/>
            <person name="Artiguenave F."/>
            <person name="Postlethwait J.H."/>
            <person name="Manak J.R."/>
            <person name="Thompson E.M."/>
            <person name="Jaillon O."/>
            <person name="Du Pasquier L."/>
            <person name="Boudinot P."/>
            <person name="Liberles D.A."/>
            <person name="Volff J.N."/>
            <person name="Philippe H."/>
            <person name="Lenhard B."/>
            <person name="Roest Crollius H."/>
            <person name="Wincker P."/>
            <person name="Chourrout D."/>
        </authorList>
    </citation>
    <scope>NUCLEOTIDE SEQUENCE [LARGE SCALE GENOMIC DNA]</scope>
</reference>
<evidence type="ECO:0000256" key="4">
    <source>
        <dbReference type="ARBA" id="ARBA00024195"/>
    </source>
</evidence>
<dbReference type="PANTHER" id="PTHR24252">
    <property type="entry name" value="ACROSIN-RELATED"/>
    <property type="match status" value="1"/>
</dbReference>
<dbReference type="FunFam" id="2.40.10.10:FF:000002">
    <property type="entry name" value="Transmembrane protease serine"/>
    <property type="match status" value="1"/>
</dbReference>
<dbReference type="InterPro" id="IPR018114">
    <property type="entry name" value="TRYPSIN_HIS"/>
</dbReference>